<evidence type="ECO:0000256" key="3">
    <source>
        <dbReference type="SAM" id="SignalP"/>
    </source>
</evidence>
<evidence type="ECO:0000313" key="5">
    <source>
        <dbReference type="Proteomes" id="UP000000557"/>
    </source>
</evidence>
<dbReference type="AlphaFoldDB" id="Q7NFA8"/>
<reference evidence="4 5" key="2">
    <citation type="journal article" date="2003" name="DNA Res.">
        <title>Complete genome structure of Gloeobacter violaceus PCC 7421, a cyanobacterium that lacks thylakoids (supplement).</title>
        <authorList>
            <person name="Nakamura Y."/>
            <person name="Kaneko T."/>
            <person name="Sato S."/>
            <person name="Mimuro M."/>
            <person name="Miyashita H."/>
            <person name="Tsuchiya T."/>
            <person name="Sasamoto S."/>
            <person name="Watanabe A."/>
            <person name="Kawashima K."/>
            <person name="Kishida Y."/>
            <person name="Kiyokawa C."/>
            <person name="Kohara M."/>
            <person name="Matsumoto M."/>
            <person name="Matsuno A."/>
            <person name="Nakazaki N."/>
            <person name="Shimpo S."/>
            <person name="Takeuchi C."/>
            <person name="Yamada M."/>
            <person name="Tabata S."/>
        </authorList>
    </citation>
    <scope>NUCLEOTIDE SEQUENCE [LARGE SCALE GENOMIC DNA]</scope>
    <source>
        <strain evidence="5">ATCC 29082 / PCC 7421</strain>
    </source>
</reference>
<dbReference type="GO" id="GO:0055085">
    <property type="term" value="P:transmembrane transport"/>
    <property type="evidence" value="ECO:0000318"/>
    <property type="project" value="GO_Central"/>
</dbReference>
<dbReference type="EMBL" id="BA000045">
    <property type="protein sequence ID" value="BAC91559.1"/>
    <property type="molecule type" value="Genomic_DNA"/>
</dbReference>
<proteinExistence type="inferred from homology"/>
<keyword evidence="3" id="KW-0732">Signal</keyword>
<dbReference type="HOGENOM" id="CLU_012817_14_4_3"/>
<dbReference type="Pfam" id="PF02321">
    <property type="entry name" value="OEP"/>
    <property type="match status" value="2"/>
</dbReference>
<dbReference type="InParanoid" id="Q7NFA8"/>
<name>Q7NFA8_GLOVI</name>
<dbReference type="Proteomes" id="UP000000557">
    <property type="component" value="Chromosome"/>
</dbReference>
<dbReference type="GO" id="GO:0016020">
    <property type="term" value="C:membrane"/>
    <property type="evidence" value="ECO:0000318"/>
    <property type="project" value="GO_Central"/>
</dbReference>
<sequence length="435" mass="47182">MHYRLYLSGIALLWAGMNALPANAQGVLPAGGPLGLRQALSQAELRNPQLVVAQRNLGIGLAGITAAGAAPNPQLTVYWGFGTVYTEDGSPQTVGLSQKLETAGKRPARLALADAQYRLALLQYNATRFEIRSQVRKAYAQFAAAQAGGRALEVQERLAQRLLEVARKRSAAGESPKTDALQTQLEVNRLKTQQTEALGRVEQAQIALSGLLGRDPEETLDIDDLGLFELSLEKTALVPLPGAPVPLVATFLERAYRARLDLQAAEQQREVARRQLALARAQRVPDVNVATGYLFTTRTNSDPQAQGVYVGVGIDLPVFYNNQGEVKLAELAGEQSSLQIDALKLQIAVEVRTAYRALLNARESLRRHRNQLLPAAQDVVQLTQLSYELGKRDLGEVVLAQQAAQAVLESYLEAVVAYQGAWADLEKAVGEPLDV</sequence>
<feature type="signal peptide" evidence="3">
    <location>
        <begin position="1"/>
        <end position="24"/>
    </location>
</feature>
<dbReference type="STRING" id="251221.gene:10761133"/>
<comment type="similarity">
    <text evidence="1">Belongs to the outer membrane factor (OMF) (TC 1.B.17) family.</text>
</comment>
<reference evidence="4 5" key="1">
    <citation type="journal article" date="2003" name="DNA Res.">
        <title>Complete genome structure of Gloeobacter violaceus PCC 7421, a cyanobacterium that lacks thylakoids.</title>
        <authorList>
            <person name="Nakamura Y."/>
            <person name="Kaneko T."/>
            <person name="Sato S."/>
            <person name="Mimuro M."/>
            <person name="Miyashita H."/>
            <person name="Tsuchiya T."/>
            <person name="Sasamoto S."/>
            <person name="Watanabe A."/>
            <person name="Kawashima K."/>
            <person name="Kishida Y."/>
            <person name="Kiyokawa C."/>
            <person name="Kohara M."/>
            <person name="Matsumoto M."/>
            <person name="Matsuno A."/>
            <person name="Nakazaki N."/>
            <person name="Shimpo S."/>
            <person name="Takeuchi C."/>
            <person name="Yamada M."/>
            <person name="Tabata S."/>
        </authorList>
    </citation>
    <scope>NUCLEOTIDE SEQUENCE [LARGE SCALE GENOMIC DNA]</scope>
    <source>
        <strain evidence="5">ATCC 29082 / PCC 7421</strain>
    </source>
</reference>
<feature type="coiled-coil region" evidence="2">
    <location>
        <begin position="255"/>
        <end position="282"/>
    </location>
</feature>
<evidence type="ECO:0000313" key="4">
    <source>
        <dbReference type="EMBL" id="BAC91559.1"/>
    </source>
</evidence>
<dbReference type="GO" id="GO:0015562">
    <property type="term" value="F:efflux transmembrane transporter activity"/>
    <property type="evidence" value="ECO:0007669"/>
    <property type="project" value="InterPro"/>
</dbReference>
<dbReference type="InterPro" id="IPR010131">
    <property type="entry name" value="MdtP/NodT-like"/>
</dbReference>
<dbReference type="Gene3D" id="1.20.1600.10">
    <property type="entry name" value="Outer membrane efflux proteins (OEP)"/>
    <property type="match status" value="1"/>
</dbReference>
<accession>Q7NFA8</accession>
<evidence type="ECO:0000256" key="1">
    <source>
        <dbReference type="ARBA" id="ARBA00007613"/>
    </source>
</evidence>
<dbReference type="EnsemblBacteria" id="BAC91559">
    <property type="protein sequence ID" value="BAC91559"/>
    <property type="gene ID" value="BAC91559"/>
</dbReference>
<dbReference type="KEGG" id="gvi:glr3618"/>
<gene>
    <name evidence="4" type="ordered locus">glr3618</name>
</gene>
<evidence type="ECO:0000256" key="2">
    <source>
        <dbReference type="SAM" id="Coils"/>
    </source>
</evidence>
<dbReference type="RefSeq" id="WP_011143607.1">
    <property type="nucleotide sequence ID" value="NC_005125.1"/>
</dbReference>
<feature type="chain" id="PRO_5004290467" evidence="3">
    <location>
        <begin position="25"/>
        <end position="435"/>
    </location>
</feature>
<dbReference type="SUPFAM" id="SSF56954">
    <property type="entry name" value="Outer membrane efflux proteins (OEP)"/>
    <property type="match status" value="1"/>
</dbReference>
<dbReference type="eggNOG" id="COG1538">
    <property type="taxonomic scope" value="Bacteria"/>
</dbReference>
<protein>
    <submittedName>
        <fullName evidence="4">Glr3618 protein</fullName>
    </submittedName>
</protein>
<dbReference type="PhylomeDB" id="Q7NFA8"/>
<dbReference type="InterPro" id="IPR003423">
    <property type="entry name" value="OMP_efflux"/>
</dbReference>
<keyword evidence="5" id="KW-1185">Reference proteome</keyword>
<dbReference type="GO" id="GO:0022857">
    <property type="term" value="F:transmembrane transporter activity"/>
    <property type="evidence" value="ECO:0000318"/>
    <property type="project" value="GO_Central"/>
</dbReference>
<organism evidence="4 5">
    <name type="scientific">Gloeobacter violaceus (strain ATCC 29082 / PCC 7421)</name>
    <dbReference type="NCBI Taxonomy" id="251221"/>
    <lineage>
        <taxon>Bacteria</taxon>
        <taxon>Bacillati</taxon>
        <taxon>Cyanobacteriota</taxon>
        <taxon>Cyanophyceae</taxon>
        <taxon>Gloeobacterales</taxon>
        <taxon>Gloeobacteraceae</taxon>
        <taxon>Gloeobacter</taxon>
    </lineage>
</organism>
<dbReference type="PANTHER" id="PTHR30203">
    <property type="entry name" value="OUTER MEMBRANE CATION EFFLUX PROTEIN"/>
    <property type="match status" value="1"/>
</dbReference>
<keyword evidence="2" id="KW-0175">Coiled coil</keyword>
<dbReference type="PANTHER" id="PTHR30203:SF24">
    <property type="entry name" value="BLR4935 PROTEIN"/>
    <property type="match status" value="1"/>
</dbReference>
<dbReference type="OrthoDB" id="9791261at2"/>